<evidence type="ECO:0000313" key="3">
    <source>
        <dbReference type="EMBL" id="MRV74751.1"/>
    </source>
</evidence>
<feature type="signal peptide" evidence="1">
    <location>
        <begin position="1"/>
        <end position="25"/>
    </location>
</feature>
<dbReference type="PANTHER" id="PTHR38599:SF1">
    <property type="entry name" value="CUPIN DOMAIN PROTEIN (AFU_ORTHOLOGUE AFUA_3G13620)"/>
    <property type="match status" value="1"/>
</dbReference>
<sequence>MMNKTLTVSVFLAALLLAASGGALAQASGIKRAVVTKADVAAPGHEAVVARVELEPGVVAGRHTHPGDEISYVLEGEGELLIEGEDPRRVKAGDAFVIPAGKVHDARNVGGTVMKLVGVYVVEKGKPLATPAK</sequence>
<dbReference type="AlphaFoldDB" id="A0A7X2IRC0"/>
<evidence type="ECO:0000259" key="2">
    <source>
        <dbReference type="Pfam" id="PF07883"/>
    </source>
</evidence>
<feature type="domain" description="Cupin type-2" evidence="2">
    <location>
        <begin position="51"/>
        <end position="119"/>
    </location>
</feature>
<dbReference type="InterPro" id="IPR013096">
    <property type="entry name" value="Cupin_2"/>
</dbReference>
<dbReference type="CDD" id="cd02235">
    <property type="entry name" value="cupin_BLL4011-like"/>
    <property type="match status" value="1"/>
</dbReference>
<evidence type="ECO:0000256" key="1">
    <source>
        <dbReference type="SAM" id="SignalP"/>
    </source>
</evidence>
<dbReference type="Gene3D" id="2.60.120.10">
    <property type="entry name" value="Jelly Rolls"/>
    <property type="match status" value="1"/>
</dbReference>
<dbReference type="InterPro" id="IPR011051">
    <property type="entry name" value="RmlC_Cupin_sf"/>
</dbReference>
<dbReference type="PANTHER" id="PTHR38599">
    <property type="entry name" value="CUPIN DOMAIN PROTEIN (AFU_ORTHOLOGUE AFUA_3G13620)"/>
    <property type="match status" value="1"/>
</dbReference>
<gene>
    <name evidence="3" type="ORF">GJ700_23850</name>
</gene>
<evidence type="ECO:0000313" key="4">
    <source>
        <dbReference type="Proteomes" id="UP000446768"/>
    </source>
</evidence>
<feature type="chain" id="PRO_5030928452" evidence="1">
    <location>
        <begin position="26"/>
        <end position="133"/>
    </location>
</feature>
<protein>
    <submittedName>
        <fullName evidence="3">Cupin domain-containing protein</fullName>
    </submittedName>
</protein>
<dbReference type="SUPFAM" id="SSF51182">
    <property type="entry name" value="RmlC-like cupins"/>
    <property type="match status" value="1"/>
</dbReference>
<comment type="caution">
    <text evidence="3">The sequence shown here is derived from an EMBL/GenBank/DDBJ whole genome shotgun (WGS) entry which is preliminary data.</text>
</comment>
<name>A0A7X2IRC0_9BURK</name>
<proteinExistence type="predicted"/>
<keyword evidence="4" id="KW-1185">Reference proteome</keyword>
<organism evidence="3 4">
    <name type="scientific">Pseudoduganella rivuli</name>
    <dbReference type="NCBI Taxonomy" id="2666085"/>
    <lineage>
        <taxon>Bacteria</taxon>
        <taxon>Pseudomonadati</taxon>
        <taxon>Pseudomonadota</taxon>
        <taxon>Betaproteobacteria</taxon>
        <taxon>Burkholderiales</taxon>
        <taxon>Oxalobacteraceae</taxon>
        <taxon>Telluria group</taxon>
        <taxon>Pseudoduganella</taxon>
    </lineage>
</organism>
<reference evidence="3 4" key="1">
    <citation type="submission" date="2019-11" db="EMBL/GenBank/DDBJ databases">
        <title>Novel species isolated from a subtropical stream in China.</title>
        <authorList>
            <person name="Lu H."/>
        </authorList>
    </citation>
    <scope>NUCLEOTIDE SEQUENCE [LARGE SCALE GENOMIC DNA]</scope>
    <source>
        <strain evidence="3 4">FT92W</strain>
    </source>
</reference>
<dbReference type="EMBL" id="WKJJ01000016">
    <property type="protein sequence ID" value="MRV74751.1"/>
    <property type="molecule type" value="Genomic_DNA"/>
</dbReference>
<accession>A0A7X2IRC0</accession>
<keyword evidence="1" id="KW-0732">Signal</keyword>
<dbReference type="Proteomes" id="UP000446768">
    <property type="component" value="Unassembled WGS sequence"/>
</dbReference>
<dbReference type="Pfam" id="PF07883">
    <property type="entry name" value="Cupin_2"/>
    <property type="match status" value="1"/>
</dbReference>
<dbReference type="InterPro" id="IPR014710">
    <property type="entry name" value="RmlC-like_jellyroll"/>
</dbReference>